<evidence type="ECO:0000256" key="2">
    <source>
        <dbReference type="SAM" id="Phobius"/>
    </source>
</evidence>
<sequence>MWVGPGPYGCGERSPARTIKDRGPYPVDLDELVEHWTLLKDEQGLVSGKRGATRLGFAVLPKFYTQYGRFPRGRYELPADAVEFVARQAQVPASELDSYEWTGRTIEYHRARIRGRPGFRECSVADADKLTTWLAEHVACKEQRPEQVRVELLARCRTESIEPPTSGRCDRIAGAALRAVEETLTARISARLTAESTKRIVALVSGADQADDAVPGEASTSEGGDGPPTLGRIKEAPGNVSLETMLTGIDNSTWAPASTSLPSLCLAPAHRRMRGAAKALPSRLSLSDDDGMTLKRVVLVVTCVVVAVLGWMFTVSQWETASRIATVASALAGVAAVGVGIWAALPGASQSAVVVRETSTAKSAGKGNAVTGYHGGGSTRPVTVERTGDAEATGDGDAISGYSDK</sequence>
<keyword evidence="2" id="KW-1133">Transmembrane helix</keyword>
<keyword evidence="5" id="KW-1185">Reference proteome</keyword>
<comment type="caution">
    <text evidence="4">The sequence shown here is derived from an EMBL/GenBank/DDBJ whole genome shotgun (WGS) entry which is preliminary data.</text>
</comment>
<feature type="transmembrane region" description="Helical" evidence="2">
    <location>
        <begin position="297"/>
        <end position="318"/>
    </location>
</feature>
<dbReference type="RefSeq" id="WP_344604093.1">
    <property type="nucleotide sequence ID" value="NZ_BAAATK010000019.1"/>
</dbReference>
<dbReference type="InterPro" id="IPR025296">
    <property type="entry name" value="DUF4158"/>
</dbReference>
<keyword evidence="2" id="KW-0812">Transmembrane</keyword>
<organism evidence="4 5">
    <name type="scientific">Streptomyces glaucus</name>
    <dbReference type="NCBI Taxonomy" id="284029"/>
    <lineage>
        <taxon>Bacteria</taxon>
        <taxon>Bacillati</taxon>
        <taxon>Actinomycetota</taxon>
        <taxon>Actinomycetes</taxon>
        <taxon>Kitasatosporales</taxon>
        <taxon>Streptomycetaceae</taxon>
        <taxon>Streptomyces</taxon>
    </lineage>
</organism>
<feature type="region of interest" description="Disordered" evidence="1">
    <location>
        <begin position="364"/>
        <end position="405"/>
    </location>
</feature>
<feature type="region of interest" description="Disordered" evidence="1">
    <location>
        <begin position="211"/>
        <end position="234"/>
    </location>
</feature>
<gene>
    <name evidence="4" type="ORF">GCM10010421_33460</name>
</gene>
<keyword evidence="2" id="KW-0472">Membrane</keyword>
<feature type="transmembrane region" description="Helical" evidence="2">
    <location>
        <begin position="324"/>
        <end position="345"/>
    </location>
</feature>
<reference evidence="4 5" key="1">
    <citation type="journal article" date="2019" name="Int. J. Syst. Evol. Microbiol.">
        <title>The Global Catalogue of Microorganisms (GCM) 10K type strain sequencing project: providing services to taxonomists for standard genome sequencing and annotation.</title>
        <authorList>
            <consortium name="The Broad Institute Genomics Platform"/>
            <consortium name="The Broad Institute Genome Sequencing Center for Infectious Disease"/>
            <person name="Wu L."/>
            <person name="Ma J."/>
        </authorList>
    </citation>
    <scope>NUCLEOTIDE SEQUENCE [LARGE SCALE GENOMIC DNA]</scope>
    <source>
        <strain evidence="4 5">JCM 6922</strain>
    </source>
</reference>
<evidence type="ECO:0000313" key="4">
    <source>
        <dbReference type="EMBL" id="GAA2440358.1"/>
    </source>
</evidence>
<evidence type="ECO:0000259" key="3">
    <source>
        <dbReference type="Pfam" id="PF13700"/>
    </source>
</evidence>
<proteinExistence type="predicted"/>
<evidence type="ECO:0000256" key="1">
    <source>
        <dbReference type="SAM" id="MobiDB-lite"/>
    </source>
</evidence>
<dbReference type="Pfam" id="PF13700">
    <property type="entry name" value="DUF4158"/>
    <property type="match status" value="1"/>
</dbReference>
<feature type="domain" description="DUF4158" evidence="3">
    <location>
        <begin position="25"/>
        <end position="175"/>
    </location>
</feature>
<accession>A0ABN3JX53</accession>
<dbReference type="Proteomes" id="UP001500460">
    <property type="component" value="Unassembled WGS sequence"/>
</dbReference>
<protein>
    <recommendedName>
        <fullName evidence="3">DUF4158 domain-containing protein</fullName>
    </recommendedName>
</protein>
<dbReference type="EMBL" id="BAAATK010000019">
    <property type="protein sequence ID" value="GAA2440358.1"/>
    <property type="molecule type" value="Genomic_DNA"/>
</dbReference>
<evidence type="ECO:0000313" key="5">
    <source>
        <dbReference type="Proteomes" id="UP001500460"/>
    </source>
</evidence>
<name>A0ABN3JX53_9ACTN</name>